<dbReference type="PANTHER" id="PTHR43671:SF13">
    <property type="entry name" value="SERINE_THREONINE-PROTEIN KINASE NEK2"/>
    <property type="match status" value="1"/>
</dbReference>
<evidence type="ECO:0000256" key="5">
    <source>
        <dbReference type="ARBA" id="ARBA00022840"/>
    </source>
</evidence>
<evidence type="ECO:0000313" key="9">
    <source>
        <dbReference type="Proteomes" id="UP001501237"/>
    </source>
</evidence>
<keyword evidence="4" id="KW-0418">Kinase</keyword>
<dbReference type="PANTHER" id="PTHR43671">
    <property type="entry name" value="SERINE/THREONINE-PROTEIN KINASE NEK"/>
    <property type="match status" value="1"/>
</dbReference>
<dbReference type="Gene3D" id="3.30.200.20">
    <property type="entry name" value="Phosphorylase Kinase, domain 1"/>
    <property type="match status" value="1"/>
</dbReference>
<gene>
    <name evidence="8" type="ORF">GCM10010468_56660</name>
</gene>
<evidence type="ECO:0000256" key="1">
    <source>
        <dbReference type="ARBA" id="ARBA00012513"/>
    </source>
</evidence>
<protein>
    <recommendedName>
        <fullName evidence="1">non-specific serine/threonine protein kinase</fullName>
        <ecNumber evidence="1">2.7.11.1</ecNumber>
    </recommendedName>
</protein>
<dbReference type="SUPFAM" id="SSF56112">
    <property type="entry name" value="Protein kinase-like (PK-like)"/>
    <property type="match status" value="1"/>
</dbReference>
<keyword evidence="5" id="KW-0067">ATP-binding</keyword>
<feature type="region of interest" description="Disordered" evidence="6">
    <location>
        <begin position="160"/>
        <end position="180"/>
    </location>
</feature>
<dbReference type="PROSITE" id="PS50011">
    <property type="entry name" value="PROTEIN_KINASE_DOM"/>
    <property type="match status" value="1"/>
</dbReference>
<dbReference type="Proteomes" id="UP001501237">
    <property type="component" value="Unassembled WGS sequence"/>
</dbReference>
<dbReference type="Pfam" id="PF00069">
    <property type="entry name" value="Pkinase"/>
    <property type="match status" value="1"/>
</dbReference>
<feature type="domain" description="Protein kinase" evidence="7">
    <location>
        <begin position="1"/>
        <end position="258"/>
    </location>
</feature>
<dbReference type="InterPro" id="IPR011009">
    <property type="entry name" value="Kinase-like_dom_sf"/>
</dbReference>
<evidence type="ECO:0000256" key="3">
    <source>
        <dbReference type="ARBA" id="ARBA00022741"/>
    </source>
</evidence>
<dbReference type="EMBL" id="BAAAUV010000017">
    <property type="protein sequence ID" value="GAA3227688.1"/>
    <property type="molecule type" value="Genomic_DNA"/>
</dbReference>
<dbReference type="Gene3D" id="1.10.510.10">
    <property type="entry name" value="Transferase(Phosphotransferase) domain 1"/>
    <property type="match status" value="1"/>
</dbReference>
<evidence type="ECO:0000259" key="7">
    <source>
        <dbReference type="PROSITE" id="PS50011"/>
    </source>
</evidence>
<dbReference type="RefSeq" id="WP_344834221.1">
    <property type="nucleotide sequence ID" value="NZ_BAAAUV010000017.1"/>
</dbReference>
<keyword evidence="2" id="KW-0808">Transferase</keyword>
<evidence type="ECO:0000256" key="4">
    <source>
        <dbReference type="ARBA" id="ARBA00022777"/>
    </source>
</evidence>
<keyword evidence="9" id="KW-1185">Reference proteome</keyword>
<dbReference type="EC" id="2.7.11.1" evidence="1"/>
<evidence type="ECO:0000256" key="2">
    <source>
        <dbReference type="ARBA" id="ARBA00022679"/>
    </source>
</evidence>
<evidence type="ECO:0000256" key="6">
    <source>
        <dbReference type="SAM" id="MobiDB-lite"/>
    </source>
</evidence>
<dbReference type="InterPro" id="IPR000719">
    <property type="entry name" value="Prot_kinase_dom"/>
</dbReference>
<organism evidence="8 9">
    <name type="scientific">Actinocorallia longicatena</name>
    <dbReference type="NCBI Taxonomy" id="111803"/>
    <lineage>
        <taxon>Bacteria</taxon>
        <taxon>Bacillati</taxon>
        <taxon>Actinomycetota</taxon>
        <taxon>Actinomycetes</taxon>
        <taxon>Streptosporangiales</taxon>
        <taxon>Thermomonosporaceae</taxon>
        <taxon>Actinocorallia</taxon>
    </lineage>
</organism>
<reference evidence="9" key="1">
    <citation type="journal article" date="2019" name="Int. J. Syst. Evol. Microbiol.">
        <title>The Global Catalogue of Microorganisms (GCM) 10K type strain sequencing project: providing services to taxonomists for standard genome sequencing and annotation.</title>
        <authorList>
            <consortium name="The Broad Institute Genomics Platform"/>
            <consortium name="The Broad Institute Genome Sequencing Center for Infectious Disease"/>
            <person name="Wu L."/>
            <person name="Ma J."/>
        </authorList>
    </citation>
    <scope>NUCLEOTIDE SEQUENCE [LARGE SCALE GENOMIC DNA]</scope>
    <source>
        <strain evidence="9">JCM 9377</strain>
    </source>
</reference>
<keyword evidence="3" id="KW-0547">Nucleotide-binding</keyword>
<dbReference type="InterPro" id="IPR050660">
    <property type="entry name" value="NEK_Ser/Thr_kinase"/>
</dbReference>
<name>A0ABP6QFY3_9ACTN</name>
<dbReference type="SMART" id="SM00220">
    <property type="entry name" value="S_TKc"/>
    <property type="match status" value="1"/>
</dbReference>
<accession>A0ABP6QFY3</accession>
<sequence length="492" mass="50214">MSAPSPLAGHYALLQPLSATLHLALDQRTGAQVFAREIPLPPELEEDARRDLTGRIVAEAEVAGRLRHPSINRVLDAFVDGDRPWIITLPISGRPLDEMVAGFGPLTPVQVAGLGVELVGALRAAHALGILHGDIGPSRIWLTPDGHAVLTGFGGGARARSGEAASVGTPGFTAPERLDGSRPAPAADLWSLAASLYFAAEGVPAFGGDGPLAVLSAVVAGTPRPPERSAALGPVLAGQLAKDPADRPADLRDALERIAEAGPGDDTAVRVKPLGLLAGALGLAVAAASIAVIATVGLTEPKKPPAAPVAAPAAAPDEPGKWAEMPRACSQLTDTQVTELVPNGSKQLGDTYGGADPKATCVLHASDADLDVRIEFVLMTPGPIGNGPETAQEFVTGERADAEESAKYGAGGGDSQSPVREVPGLGDKAIAYDAVRLGDHTSVTVFSVSNLAVVVTTRNDLLKKDAPGIEAKVKAANEKASSLVAASLNRQG</sequence>
<comment type="caution">
    <text evidence="8">The sequence shown here is derived from an EMBL/GenBank/DDBJ whole genome shotgun (WGS) entry which is preliminary data.</text>
</comment>
<proteinExistence type="predicted"/>
<evidence type="ECO:0000313" key="8">
    <source>
        <dbReference type="EMBL" id="GAA3227688.1"/>
    </source>
</evidence>
<dbReference type="CDD" id="cd14014">
    <property type="entry name" value="STKc_PknB_like"/>
    <property type="match status" value="1"/>
</dbReference>